<gene>
    <name evidence="26" type="ORF">BV898_11421</name>
</gene>
<dbReference type="PRINTS" id="PR01164">
    <property type="entry name" value="GAMMATUBULIN"/>
</dbReference>
<dbReference type="InterPro" id="IPR036525">
    <property type="entry name" value="Tubulin/FtsZ_GTPase_sf"/>
</dbReference>
<evidence type="ECO:0000256" key="14">
    <source>
        <dbReference type="ARBA" id="ARBA00022989"/>
    </source>
</evidence>
<dbReference type="FunFam" id="3.40.50.1440:FF:000049">
    <property type="entry name" value="Tubulin gamma chain"/>
    <property type="match status" value="1"/>
</dbReference>
<evidence type="ECO:0000256" key="3">
    <source>
        <dbReference type="ARBA" id="ARBA00005194"/>
    </source>
</evidence>
<evidence type="ECO:0000256" key="22">
    <source>
        <dbReference type="ARBA" id="ARBA00030687"/>
    </source>
</evidence>
<comment type="pathway">
    <text evidence="3">Lipid metabolism; fatty acid biosynthesis.</text>
</comment>
<evidence type="ECO:0000256" key="6">
    <source>
        <dbReference type="ARBA" id="ARBA00013122"/>
    </source>
</evidence>
<comment type="caution">
    <text evidence="26">The sequence shown here is derived from an EMBL/GenBank/DDBJ whole genome shotgun (WGS) entry which is preliminary data.</text>
</comment>
<name>A0A1W0WGW7_HYPEX</name>
<dbReference type="PROSITE" id="PS00227">
    <property type="entry name" value="TUBULIN"/>
    <property type="match status" value="1"/>
</dbReference>
<dbReference type="SUPFAM" id="SSF52490">
    <property type="entry name" value="Tubulin nucleotide-binding domain-like"/>
    <property type="match status" value="1"/>
</dbReference>
<keyword evidence="11" id="KW-0547">Nucleotide-binding</keyword>
<dbReference type="Gene3D" id="2.60.40.790">
    <property type="match status" value="1"/>
</dbReference>
<protein>
    <recommendedName>
        <fullName evidence="6">very-long-chain (3R)-3-hydroxyacyl-CoA dehydratase</fullName>
        <ecNumber evidence="6">4.2.1.134</ecNumber>
    </recommendedName>
    <alternativeName>
        <fullName evidence="22">Protein-tyrosine phosphatase-like A domain-containing protein 1</fullName>
    </alternativeName>
</protein>
<keyword evidence="17" id="KW-0342">GTP-binding</keyword>
<dbReference type="InterPro" id="IPR000217">
    <property type="entry name" value="Tubulin"/>
</dbReference>
<proteinExistence type="inferred from homology"/>
<dbReference type="InterPro" id="IPR008280">
    <property type="entry name" value="Tub_FtsZ_C"/>
</dbReference>
<evidence type="ECO:0000256" key="18">
    <source>
        <dbReference type="ARBA" id="ARBA00023136"/>
    </source>
</evidence>
<feature type="transmembrane region" description="Helical" evidence="24">
    <location>
        <begin position="868"/>
        <end position="888"/>
    </location>
</feature>
<dbReference type="Gene3D" id="3.40.50.1440">
    <property type="entry name" value="Tubulin/FtsZ, GTPase domain"/>
    <property type="match status" value="1"/>
</dbReference>
<keyword evidence="9 24" id="KW-0812">Transmembrane</keyword>
<keyword evidence="8" id="KW-0444">Lipid biosynthesis</keyword>
<dbReference type="Pfam" id="PF00091">
    <property type="entry name" value="Tubulin"/>
    <property type="match status" value="1"/>
</dbReference>
<evidence type="ECO:0000256" key="23">
    <source>
        <dbReference type="SAM" id="MobiDB-lite"/>
    </source>
</evidence>
<comment type="similarity">
    <text evidence="5">Belongs to the tubulin family.</text>
</comment>
<dbReference type="Pfam" id="PF04387">
    <property type="entry name" value="PTPLA"/>
    <property type="match status" value="1"/>
</dbReference>
<dbReference type="GO" id="GO:0005525">
    <property type="term" value="F:GTP binding"/>
    <property type="evidence" value="ECO:0007669"/>
    <property type="project" value="UniProtKB-KW"/>
</dbReference>
<dbReference type="GO" id="GO:0000930">
    <property type="term" value="C:gamma-tubulin complex"/>
    <property type="evidence" value="ECO:0007669"/>
    <property type="project" value="InterPro"/>
</dbReference>
<dbReference type="InterPro" id="IPR007052">
    <property type="entry name" value="CS_dom"/>
</dbReference>
<dbReference type="Gene3D" id="3.30.1330.20">
    <property type="entry name" value="Tubulin/FtsZ, C-terminal domain"/>
    <property type="match status" value="1"/>
</dbReference>
<dbReference type="InterPro" id="IPR003008">
    <property type="entry name" value="Tubulin_FtsZ_GTPase"/>
</dbReference>
<dbReference type="SMART" id="SM00865">
    <property type="entry name" value="Tubulin_C"/>
    <property type="match status" value="1"/>
</dbReference>
<dbReference type="Proteomes" id="UP000192578">
    <property type="component" value="Unassembled WGS sequence"/>
</dbReference>
<comment type="subcellular location">
    <subcellularLocation>
        <location evidence="1">Cytoplasm</location>
        <location evidence="1">Cytoskeleton</location>
        <location evidence="1">Microtubule organizing center</location>
    </subcellularLocation>
    <subcellularLocation>
        <location evidence="2">Endoplasmic reticulum membrane</location>
        <topology evidence="2">Multi-pass membrane protein</topology>
    </subcellularLocation>
</comment>
<feature type="compositionally biased region" description="Basic and acidic residues" evidence="23">
    <location>
        <begin position="654"/>
        <end position="671"/>
    </location>
</feature>
<comment type="similarity">
    <text evidence="4">Belongs to the very long-chain fatty acids dehydratase HACD family.</text>
</comment>
<evidence type="ECO:0000256" key="8">
    <source>
        <dbReference type="ARBA" id="ARBA00022516"/>
    </source>
</evidence>
<dbReference type="Gene3D" id="1.10.287.600">
    <property type="entry name" value="Helix hairpin bin"/>
    <property type="match status" value="1"/>
</dbReference>
<keyword evidence="10" id="KW-0493">Microtubule</keyword>
<dbReference type="InterPro" id="IPR018316">
    <property type="entry name" value="Tubulin/FtsZ_2-layer-sand-dom"/>
</dbReference>
<evidence type="ECO:0000256" key="19">
    <source>
        <dbReference type="ARBA" id="ARBA00023160"/>
    </source>
</evidence>
<evidence type="ECO:0000256" key="11">
    <source>
        <dbReference type="ARBA" id="ARBA00022741"/>
    </source>
</evidence>
<dbReference type="Pfam" id="PF03953">
    <property type="entry name" value="Tubulin_C"/>
    <property type="match status" value="1"/>
</dbReference>
<keyword evidence="12" id="KW-0256">Endoplasmic reticulum</keyword>
<evidence type="ECO:0000313" key="26">
    <source>
        <dbReference type="EMBL" id="OQV14445.1"/>
    </source>
</evidence>
<dbReference type="SUPFAM" id="SSF49764">
    <property type="entry name" value="HSP20-like chaperones"/>
    <property type="match status" value="1"/>
</dbReference>
<evidence type="ECO:0000256" key="7">
    <source>
        <dbReference type="ARBA" id="ARBA00022490"/>
    </source>
</evidence>
<dbReference type="InterPro" id="IPR023123">
    <property type="entry name" value="Tubulin_C"/>
</dbReference>
<keyword evidence="18 24" id="KW-0472">Membrane</keyword>
<dbReference type="InterPro" id="IPR002454">
    <property type="entry name" value="Gamma_tubulin"/>
</dbReference>
<feature type="transmembrane region" description="Helical" evidence="24">
    <location>
        <begin position="829"/>
        <end position="848"/>
    </location>
</feature>
<keyword evidence="20" id="KW-0206">Cytoskeleton</keyword>
<dbReference type="GO" id="GO:0005813">
    <property type="term" value="C:centrosome"/>
    <property type="evidence" value="ECO:0007669"/>
    <property type="project" value="UniProtKB-ARBA"/>
</dbReference>
<dbReference type="InterPro" id="IPR037103">
    <property type="entry name" value="Tubulin/FtsZ-like_C"/>
</dbReference>
<dbReference type="PROSITE" id="PS51203">
    <property type="entry name" value="CS"/>
    <property type="match status" value="1"/>
</dbReference>
<evidence type="ECO:0000256" key="10">
    <source>
        <dbReference type="ARBA" id="ARBA00022701"/>
    </source>
</evidence>
<dbReference type="EC" id="4.2.1.134" evidence="6"/>
<dbReference type="GO" id="GO:0102158">
    <property type="term" value="F:very-long-chain (3R)-3-hydroxyacyl-CoA dehydratase activity"/>
    <property type="evidence" value="ECO:0007669"/>
    <property type="project" value="UniProtKB-EC"/>
</dbReference>
<dbReference type="FunFam" id="1.10.287.600:FF:000004">
    <property type="entry name" value="Tubulin gamma chain"/>
    <property type="match status" value="1"/>
</dbReference>
<feature type="region of interest" description="Disordered" evidence="23">
    <location>
        <begin position="648"/>
        <end position="671"/>
    </location>
</feature>
<dbReference type="InterPro" id="IPR007482">
    <property type="entry name" value="Tyr_Pase-like_PTPLA"/>
</dbReference>
<organism evidence="26 27">
    <name type="scientific">Hypsibius exemplaris</name>
    <name type="common">Freshwater tardigrade</name>
    <dbReference type="NCBI Taxonomy" id="2072580"/>
    <lineage>
        <taxon>Eukaryota</taxon>
        <taxon>Metazoa</taxon>
        <taxon>Ecdysozoa</taxon>
        <taxon>Tardigrada</taxon>
        <taxon>Eutardigrada</taxon>
        <taxon>Parachela</taxon>
        <taxon>Hypsibioidea</taxon>
        <taxon>Hypsibiidae</taxon>
        <taxon>Hypsibius</taxon>
    </lineage>
</organism>
<evidence type="ECO:0000259" key="25">
    <source>
        <dbReference type="PROSITE" id="PS51203"/>
    </source>
</evidence>
<dbReference type="GO" id="GO:0000280">
    <property type="term" value="P:nuclear division"/>
    <property type="evidence" value="ECO:0007669"/>
    <property type="project" value="UniProtKB-ARBA"/>
</dbReference>
<dbReference type="OrthoDB" id="10249382at2759"/>
<dbReference type="UniPathway" id="UPA00094"/>
<evidence type="ECO:0000256" key="9">
    <source>
        <dbReference type="ARBA" id="ARBA00022692"/>
    </source>
</evidence>
<dbReference type="GO" id="GO:0006633">
    <property type="term" value="P:fatty acid biosynthetic process"/>
    <property type="evidence" value="ECO:0007669"/>
    <property type="project" value="UniProtKB-UniPathway"/>
</dbReference>
<dbReference type="CDD" id="cd02188">
    <property type="entry name" value="gamma_tubulin"/>
    <property type="match status" value="1"/>
</dbReference>
<evidence type="ECO:0000256" key="24">
    <source>
        <dbReference type="SAM" id="Phobius"/>
    </source>
</evidence>
<evidence type="ECO:0000256" key="12">
    <source>
        <dbReference type="ARBA" id="ARBA00022824"/>
    </source>
</evidence>
<evidence type="ECO:0000256" key="20">
    <source>
        <dbReference type="ARBA" id="ARBA00023212"/>
    </source>
</evidence>
<dbReference type="SMART" id="SM00864">
    <property type="entry name" value="Tubulin"/>
    <property type="match status" value="1"/>
</dbReference>
<evidence type="ECO:0000256" key="13">
    <source>
        <dbReference type="ARBA" id="ARBA00022832"/>
    </source>
</evidence>
<evidence type="ECO:0000256" key="17">
    <source>
        <dbReference type="ARBA" id="ARBA00023134"/>
    </source>
</evidence>
<evidence type="ECO:0000256" key="1">
    <source>
        <dbReference type="ARBA" id="ARBA00004267"/>
    </source>
</evidence>
<dbReference type="AlphaFoldDB" id="A0A1W0WGW7"/>
<dbReference type="GO" id="GO:0005789">
    <property type="term" value="C:endoplasmic reticulum membrane"/>
    <property type="evidence" value="ECO:0007669"/>
    <property type="project" value="UniProtKB-SubCell"/>
</dbReference>
<dbReference type="PANTHER" id="PTHR11588">
    <property type="entry name" value="TUBULIN"/>
    <property type="match status" value="1"/>
</dbReference>
<feature type="transmembrane region" description="Helical" evidence="24">
    <location>
        <begin position="700"/>
        <end position="719"/>
    </location>
</feature>
<evidence type="ECO:0000256" key="2">
    <source>
        <dbReference type="ARBA" id="ARBA00004477"/>
    </source>
</evidence>
<evidence type="ECO:0000256" key="4">
    <source>
        <dbReference type="ARBA" id="ARBA00007811"/>
    </source>
</evidence>
<evidence type="ECO:0000256" key="15">
    <source>
        <dbReference type="ARBA" id="ARBA00023054"/>
    </source>
</evidence>
<dbReference type="InterPro" id="IPR017975">
    <property type="entry name" value="Tubulin_CS"/>
</dbReference>
<keyword evidence="19" id="KW-0275">Fatty acid biosynthesis</keyword>
<evidence type="ECO:0000313" key="27">
    <source>
        <dbReference type="Proteomes" id="UP000192578"/>
    </source>
</evidence>
<evidence type="ECO:0000256" key="16">
    <source>
        <dbReference type="ARBA" id="ARBA00023098"/>
    </source>
</evidence>
<dbReference type="GO" id="GO:0005874">
    <property type="term" value="C:microtubule"/>
    <property type="evidence" value="ECO:0007669"/>
    <property type="project" value="UniProtKB-KW"/>
</dbReference>
<reference evidence="27" key="1">
    <citation type="submission" date="2017-01" db="EMBL/GenBank/DDBJ databases">
        <title>Comparative genomics of anhydrobiosis in the tardigrade Hypsibius dujardini.</title>
        <authorList>
            <person name="Yoshida Y."/>
            <person name="Koutsovoulos G."/>
            <person name="Laetsch D."/>
            <person name="Stevens L."/>
            <person name="Kumar S."/>
            <person name="Horikawa D."/>
            <person name="Ishino K."/>
            <person name="Komine S."/>
            <person name="Tomita M."/>
            <person name="Blaxter M."/>
            <person name="Arakawa K."/>
        </authorList>
    </citation>
    <scope>NUCLEOTIDE SEQUENCE [LARGE SCALE GENOMIC DNA]</scope>
    <source>
        <strain evidence="27">Z151</strain>
    </source>
</reference>
<dbReference type="GO" id="GO:0031122">
    <property type="term" value="P:cytoplasmic microtubule organization"/>
    <property type="evidence" value="ECO:0007669"/>
    <property type="project" value="InterPro"/>
</dbReference>
<sequence length="912" mass="103103">MPRSIISLQLGQCGNQVGMEFWKKLCMEHGIESNGQLKNSGAEGDFRDRKDFFFYQADDSHYIPRAILIDLEPRVIQTIKNSDYGKLFNPENIYVSEQGGGAGNNWAAGFGMGQDVSEKVFDMIEREAEGCDGLEGFILSHSIAGGTGSGMGSYVLEHLHDRFPKKLIQTFSIFPNQDDSASDVVVQPYNSILTMRRLAENADCVVVLDNTALNSIAAERLRIDQPSLTEINNMVSTVMAASTSTLRYPGYMYNNFVGLMAPLIPMPKLHFLMAGYAPLTSLDQTSGGIQKTTVFDVMRRLLQPKNMMLSPGKDALAADNRYLSILNIIQGEVESGEIHKSLMRIKERNLVKFMEWGPASIHVAQSKRSPFVASNHRISGLMLANHTSVQGLFDSIVKQYDKMKKRNAYLDRFTNEKNWAGVSDMEQSREVVANLIEEYKAAAKPDYIDYLRGKLQISPVSVALETLEVAGHKLTISHIIRVHLLLFPFVIAFLLRHMFAQTRSRLFGKNKINRSQKMEENNRRALRRMEKRPVNPFVYWAQSNEQLFLRLELEAKGTPQVTTSARRFEFSCRGVAPGHGVQDFEVLLDLQDAIVAGPAGYRMVCLGSRIQFYIDKDPDHRGFWPSLLQNRAKPAWLKLDFDRFQSGDADSDDEKDKDKAGGEDRSMRDTVDNLLREAKKKRSEGGPAPLDFKKMYLSTYNTFMLLGFAGVLVSLFRSYQAEGLAESIPKAYERVGQNVRFLQFAQTLEIVHAAVGLVHSRPASAVWQAVGRLTLVHLIHFQPELHNSPLVFWLYVTWASVEMIRYPYYLGQVHGLVPKPLKVLRYTSWMVLYPVGMSLEVLIILRALETYPESHPATLLEVAGHKLTISHIIGAYLLLCPFAFLFLLRHMFDQTKSQLFGKKKITRSKKVK</sequence>
<accession>A0A1W0WGW7</accession>
<keyword evidence="16" id="KW-0443">Lipid metabolism</keyword>
<keyword evidence="21" id="KW-0456">Lyase</keyword>
<keyword evidence="7" id="KW-0963">Cytoplasm</keyword>
<dbReference type="GO" id="GO:0098813">
    <property type="term" value="P:nuclear chromosome segregation"/>
    <property type="evidence" value="ECO:0007669"/>
    <property type="project" value="UniProtKB-ARBA"/>
</dbReference>
<evidence type="ECO:0000256" key="5">
    <source>
        <dbReference type="ARBA" id="ARBA00009636"/>
    </source>
</evidence>
<keyword evidence="27" id="KW-1185">Reference proteome</keyword>
<dbReference type="SUPFAM" id="SSF55307">
    <property type="entry name" value="Tubulin C-terminal domain-like"/>
    <property type="match status" value="1"/>
</dbReference>
<dbReference type="InterPro" id="IPR008978">
    <property type="entry name" value="HSP20-like_chaperone"/>
</dbReference>
<feature type="domain" description="CS" evidence="25">
    <location>
        <begin position="533"/>
        <end position="628"/>
    </location>
</feature>
<keyword evidence="13" id="KW-0276">Fatty acid metabolism</keyword>
<dbReference type="GO" id="GO:0007020">
    <property type="term" value="P:microtubule nucleation"/>
    <property type="evidence" value="ECO:0007669"/>
    <property type="project" value="InterPro"/>
</dbReference>
<dbReference type="EMBL" id="MTYJ01000105">
    <property type="protein sequence ID" value="OQV14445.1"/>
    <property type="molecule type" value="Genomic_DNA"/>
</dbReference>
<keyword evidence="14 24" id="KW-1133">Transmembrane helix</keyword>
<keyword evidence="15" id="KW-0175">Coiled coil</keyword>
<dbReference type="PRINTS" id="PR01161">
    <property type="entry name" value="TUBULIN"/>
</dbReference>
<evidence type="ECO:0000256" key="21">
    <source>
        <dbReference type="ARBA" id="ARBA00023239"/>
    </source>
</evidence>